<reference evidence="9" key="1">
    <citation type="submission" date="2022-08" db="EMBL/GenBank/DDBJ databases">
        <title>Novel sulphate-reducing endosymbionts in the free-living metamonad Anaeramoeba.</title>
        <authorList>
            <person name="Jerlstrom-Hultqvist J."/>
            <person name="Cepicka I."/>
            <person name="Gallot-Lavallee L."/>
            <person name="Salas-Leiva D."/>
            <person name="Curtis B.A."/>
            <person name="Zahonova K."/>
            <person name="Pipaliya S."/>
            <person name="Dacks J."/>
            <person name="Roger A.J."/>
        </authorList>
    </citation>
    <scope>NUCLEOTIDE SEQUENCE</scope>
    <source>
        <strain evidence="9">Busselton2</strain>
    </source>
</reference>
<dbReference type="InterPro" id="IPR011993">
    <property type="entry name" value="PH-like_dom_sf"/>
</dbReference>
<dbReference type="Gene3D" id="2.30.29.30">
    <property type="entry name" value="Pleckstrin-homology domain (PH domain)/Phosphotyrosine-binding domain (PTB)"/>
    <property type="match status" value="5"/>
</dbReference>
<protein>
    <submittedName>
        <fullName evidence="9">Ras gtpase-activating protein</fullName>
    </submittedName>
</protein>
<organism evidence="9 10">
    <name type="scientific">Anaeramoeba flamelloides</name>
    <dbReference type="NCBI Taxonomy" id="1746091"/>
    <lineage>
        <taxon>Eukaryota</taxon>
        <taxon>Metamonada</taxon>
        <taxon>Anaeramoebidae</taxon>
        <taxon>Anaeramoeba</taxon>
    </lineage>
</organism>
<evidence type="ECO:0000313" key="9">
    <source>
        <dbReference type="EMBL" id="KAJ3439787.1"/>
    </source>
</evidence>
<dbReference type="Proteomes" id="UP001146793">
    <property type="component" value="Unassembled WGS sequence"/>
</dbReference>
<dbReference type="InterPro" id="IPR001936">
    <property type="entry name" value="RasGAP_dom"/>
</dbReference>
<dbReference type="InterPro" id="IPR001452">
    <property type="entry name" value="SH3_domain"/>
</dbReference>
<feature type="region of interest" description="Disordered" evidence="5">
    <location>
        <begin position="392"/>
        <end position="414"/>
    </location>
</feature>
<feature type="compositionally biased region" description="Low complexity" evidence="5">
    <location>
        <begin position="750"/>
        <end position="761"/>
    </location>
</feature>
<dbReference type="SUPFAM" id="SSF48350">
    <property type="entry name" value="GTPase activation domain, GAP"/>
    <property type="match status" value="1"/>
</dbReference>
<feature type="domain" description="PH" evidence="7">
    <location>
        <begin position="1990"/>
        <end position="2110"/>
    </location>
</feature>
<dbReference type="PROSITE" id="PS50018">
    <property type="entry name" value="RAS_GTPASE_ACTIV_2"/>
    <property type="match status" value="1"/>
</dbReference>
<evidence type="ECO:0000256" key="2">
    <source>
        <dbReference type="ARBA" id="ARBA00022468"/>
    </source>
</evidence>
<evidence type="ECO:0000259" key="6">
    <source>
        <dbReference type="PROSITE" id="PS50002"/>
    </source>
</evidence>
<dbReference type="CDD" id="cd00821">
    <property type="entry name" value="PH"/>
    <property type="match status" value="3"/>
</dbReference>
<feature type="region of interest" description="Disordered" evidence="5">
    <location>
        <begin position="732"/>
        <end position="761"/>
    </location>
</feature>
<dbReference type="Pfam" id="PF00616">
    <property type="entry name" value="RasGAP"/>
    <property type="match status" value="1"/>
</dbReference>
<feature type="region of interest" description="Disordered" evidence="5">
    <location>
        <begin position="1789"/>
        <end position="1821"/>
    </location>
</feature>
<dbReference type="Pfam" id="PF00169">
    <property type="entry name" value="PH"/>
    <property type="match status" value="2"/>
</dbReference>
<feature type="compositionally biased region" description="Basic and acidic residues" evidence="5">
    <location>
        <begin position="394"/>
        <end position="410"/>
    </location>
</feature>
<gene>
    <name evidence="9" type="ORF">M0812_15827</name>
</gene>
<dbReference type="InterPro" id="IPR008936">
    <property type="entry name" value="Rho_GTPase_activation_prot"/>
</dbReference>
<feature type="compositionally biased region" description="Basic and acidic residues" evidence="5">
    <location>
        <begin position="732"/>
        <end position="749"/>
    </location>
</feature>
<feature type="domain" description="Ras-GAP" evidence="8">
    <location>
        <begin position="2330"/>
        <end position="2521"/>
    </location>
</feature>
<comment type="caution">
    <text evidence="9">The sequence shown here is derived from an EMBL/GenBank/DDBJ whole genome shotgun (WGS) entry which is preliminary data.</text>
</comment>
<evidence type="ECO:0000259" key="8">
    <source>
        <dbReference type="PROSITE" id="PS50018"/>
    </source>
</evidence>
<keyword evidence="4" id="KW-0175">Coiled coil</keyword>
<dbReference type="Gene3D" id="2.30.30.40">
    <property type="entry name" value="SH3 Domains"/>
    <property type="match status" value="2"/>
</dbReference>
<evidence type="ECO:0000259" key="7">
    <source>
        <dbReference type="PROSITE" id="PS50003"/>
    </source>
</evidence>
<dbReference type="SUPFAM" id="SSF50729">
    <property type="entry name" value="PH domain-like"/>
    <property type="match status" value="6"/>
</dbReference>
<dbReference type="Gene3D" id="1.10.506.10">
    <property type="entry name" value="GTPase Activation - p120gap, domain 1"/>
    <property type="match status" value="2"/>
</dbReference>
<dbReference type="PROSITE" id="PS50003">
    <property type="entry name" value="PH_DOMAIN"/>
    <property type="match status" value="3"/>
</dbReference>
<dbReference type="SMART" id="SM00233">
    <property type="entry name" value="PH"/>
    <property type="match status" value="6"/>
</dbReference>
<feature type="domain" description="PH" evidence="7">
    <location>
        <begin position="133"/>
        <end position="235"/>
    </location>
</feature>
<feature type="coiled-coil region" evidence="4">
    <location>
        <begin position="564"/>
        <end position="603"/>
    </location>
</feature>
<dbReference type="InterPro" id="IPR039360">
    <property type="entry name" value="Ras_GTPase"/>
</dbReference>
<keyword evidence="1 3" id="KW-0728">SH3 domain</keyword>
<evidence type="ECO:0000256" key="3">
    <source>
        <dbReference type="PROSITE-ProRule" id="PRU00192"/>
    </source>
</evidence>
<dbReference type="SMART" id="SM00326">
    <property type="entry name" value="SH3"/>
    <property type="match status" value="4"/>
</dbReference>
<dbReference type="SUPFAM" id="SSF50044">
    <property type="entry name" value="SH3-domain"/>
    <property type="match status" value="4"/>
</dbReference>
<dbReference type="InterPro" id="IPR036028">
    <property type="entry name" value="SH3-like_dom_sf"/>
</dbReference>
<evidence type="ECO:0000256" key="4">
    <source>
        <dbReference type="SAM" id="Coils"/>
    </source>
</evidence>
<dbReference type="PROSITE" id="PS50002">
    <property type="entry name" value="SH3"/>
    <property type="match status" value="2"/>
</dbReference>
<feature type="region of interest" description="Disordered" evidence="5">
    <location>
        <begin position="994"/>
        <end position="1014"/>
    </location>
</feature>
<feature type="domain" description="SH3" evidence="6">
    <location>
        <begin position="324"/>
        <end position="383"/>
    </location>
</feature>
<dbReference type="GO" id="GO:0005096">
    <property type="term" value="F:GTPase activator activity"/>
    <property type="evidence" value="ECO:0007669"/>
    <property type="project" value="UniProtKB-KW"/>
</dbReference>
<dbReference type="SMART" id="SM00323">
    <property type="entry name" value="RasGAP"/>
    <property type="match status" value="1"/>
</dbReference>
<dbReference type="InterPro" id="IPR001849">
    <property type="entry name" value="PH_domain"/>
</dbReference>
<evidence type="ECO:0000256" key="1">
    <source>
        <dbReference type="ARBA" id="ARBA00022443"/>
    </source>
</evidence>
<keyword evidence="2" id="KW-0343">GTPase activation</keyword>
<sequence>MTCIAKFDYFAKQKGVLSFRAGNVITLNQLSIDDVDWLSGTNGSTGETGKFPKNYTIFDDYIDQITSTQKRNKKQERSFKVNSIRLKGQLTKLLNLNSAFSKNFSSLPKNEEKKLKLTKIKELKSQRKLPFLPIFQEGFLLISEKTGQWNKRYARLNNKSILLYKKDQLQTSTSCIGEVDLTHLISIRITQFENPNLEKKINCFELIFGNKIIFLQANSTEEVQMWINTIRLVQLFIHIASRTAEEADKDLIILILNYLEQSKLDYNNNWEHIKIELLQTKLKQNQIKSLTTRLQIYKRLISSITEWEDFLILKLFLISQLIGDLRSKCCVMKTYNSDEKSKLNLKKFDLISVIEAHQDEWWLGEVNGIVGWFSIDNIVLLCRPDILINQNDNNKNENKQKENNKNDNNKNENISNIIDQTTKTQLNDRLTVTYEEQNPLNEMGIEYHSYLMKQLLKKNKWKKRFFHLINNYLNYYVQEDSTHPNLIINLSDINRVENVSVKLNKENCFEVINTHRQLILNIDDNQIFNDWMDTIQLALNARDFLNPITFEQIDEQEKKINLLLNYVNDKLNKIRKNYLELKKEKLKIENEDSKLKLKKIDKKQKKLIKINCKRETSYKPYFLSYGKILITQERISTLERYKNQLLSILARLCFPNIDDQEVAYSIEANIPTLMQDELTFEKNQWFMLMNEVDENYLQVETGNEIGLAPRNKLKIIKLPKIGKIFIIKKENNLDPNNDKETNNQEKNNEIHNNNNNKSKTIDNTNKDIILKKNRKIKKQKKTNNVLFSAFGNFDNKKFKNKNKNKRSHSINIEDNKILIQEYINLYQEVLLEEKSGQSYPIYKEGFLKIIKRCNKSVKRHIRLKSWYFGIYENENQLQPINAIDFRNVTLYDFDSQSQKGNQFKVKIKGGLSQMFVAQSHEEVIDWLTIFNICKLFQELSQPIVSLKNKNKKQEEEIIFQRNQKYVNLINWINMEKIENQKKYDQLVEIEKKQSLQKTNQSQAPKNSLKRKNSKQNLIKIQLSPREMKRIQALLNTWRKRLLSKAARLNISDRNDNDIRVFCKEDYDGVDNRSELSFNKNEWLILIQKPINGILKAKKGNHIGTINANLVELVIPSKPELETENNQEWSHLNGNSENKFGKLTKRHVKLTRKISLKRNKAQSLGGETPMLKQIYSPSRFFQLTKRLLKLKLNQTGKPLHETHLPIFTQIKVLKETSTGSKKWKKKIFLINEWGLYIFSNKKSLDLNINLKNLISLEKCSDLIDHPNSFILNTIEHEIRFVVNSKMILNQILNDFQIIKNILTITSPICNQSYLESKATYFKIIKWVIAQIRIEEKRLHMMPKNKNNKEYQEEIEFIDGELLILEDWKKYLLSRICRLKILSNLDPNCKYFNKNQLIEDNRKRICCLENNNNNNIQENINELIYNKYDIYLFHKTFQSNSDQIVEVFNYNNDLKKIIKNVNMETIIPEKLNTKFEFENNLLDKNGNENIQSNSIGTIRSDSSSRSRKSANIIYLNNTNIDFNENNDGDNANKEQKNNQDSTLFDKFFNVNQMTDKEIVNLAENCLNKWEKEPENIFNFPIYYSNMLSFKNKLNNQWGSIVGWLLFIYKSNKDKKPFKVFNLRTINEVRIVSNEKYNEKKNFHFILKQFNNVELKFYTKNDQLLDHWTKIIRMMKNFTSFISENGMMENSKIKLIRYQSMKDWIYNQIIKFEKEKNTQETLLENFMGNKNSIQNHSHIQKSVENLNRKLICLYSWRKRILIQILQINYNYFFDLDVDFIKIGYIHNSCSGNEQNNNNNNNNKNKYNNNNNKNKNKYNNNNNNTNKENYDFQFLDLKKNDWVIYLNDTRKGLQLDDYFHGINLKQFQNINLTNNNNNTTDNNSNFDQQNTFNHNYLNQNDKVNKNLNQIINSNKLANGLILVKNVWFFTKREILDIFNLNFNSRSKSTTNKYNQGKFEDYDNYSENESENNNFNFFSTSQIESDLLNEMGSLPIFYEGEIWKLKNGIRTKWQKKFIRLNEFNLFIYSNTNKNGKNKKKKRNEFLELNKTLSLENEFQIDRIKDEKEIPLSSSLSNSVRGNVFEIKFNHKSYKFGTEDAGTRFEWLYHLKTINNFKVLLQPPEEGKKRELDQRIETIDLLLNYLMNSIEAIKKENDDESKLFKIYNEKPNQYVDELVEIEKKIQQNEKLLEHTKLWKKKCLELLLRIKIGNDKNNDYEPRAYLLTKIKDHNSNEILLIEKQFVKIVEQLKNGVKVTKNEKIIYLNNNQFIKVIPAPKIKFKKSNSANNNHQRNPNLNKTIELLDTDVQKEFEELLIGENLMFAQLLLKIINISDVEILTRQLPLILEPRNLNMDLLALSIVSEVDKTIKETTLFRGNSKASKLMTQYAFLIGMQYLKKVIRPIVIEMMAIEGSFEINKSKLKRGEILSDNQERLKKYSYKMINSILDSILYCPLILRDLASILCTATESKFPNSKYILVAGFIFLRFFSPSISLPEALGITDQAPTPKVRRGLVLISKVLQAVANRNAFKETELHYLNSLVKDLEPKVIKFMEQLIEPIVVTNTTNNEIVTILAVKDDQNLIVCKGRKLSQTFVELNIDDLDLNLNGYDYIPETFEVKKEKRDQAFAKVFKLLKIEKIQNSIFDSLKNHNILLQQFQKLLEKEKFIQNQKNTENNEINKEDQKN</sequence>
<feature type="compositionally biased region" description="Polar residues" evidence="5">
    <location>
        <begin position="995"/>
        <end position="1005"/>
    </location>
</feature>
<evidence type="ECO:0000313" key="10">
    <source>
        <dbReference type="Proteomes" id="UP001146793"/>
    </source>
</evidence>
<evidence type="ECO:0000256" key="5">
    <source>
        <dbReference type="SAM" id="MobiDB-lite"/>
    </source>
</evidence>
<dbReference type="PANTHER" id="PTHR10194">
    <property type="entry name" value="RAS GTPASE-ACTIVATING PROTEINS"/>
    <property type="match status" value="1"/>
</dbReference>
<feature type="compositionally biased region" description="Low complexity" evidence="5">
    <location>
        <begin position="1792"/>
        <end position="1821"/>
    </location>
</feature>
<feature type="domain" description="PH" evidence="7">
    <location>
        <begin position="444"/>
        <end position="540"/>
    </location>
</feature>
<dbReference type="Pfam" id="PF07653">
    <property type="entry name" value="SH3_2"/>
    <property type="match status" value="1"/>
</dbReference>
<name>A0AAV7ZH95_9EUKA</name>
<dbReference type="Pfam" id="PF14604">
    <property type="entry name" value="SH3_9"/>
    <property type="match status" value="1"/>
</dbReference>
<proteinExistence type="predicted"/>
<accession>A0AAV7ZH95</accession>
<dbReference type="PANTHER" id="PTHR10194:SF60">
    <property type="entry name" value="RAS GTPASE-ACTIVATING PROTEIN RASKOL"/>
    <property type="match status" value="1"/>
</dbReference>
<dbReference type="EMBL" id="JANTQA010000032">
    <property type="protein sequence ID" value="KAJ3439787.1"/>
    <property type="molecule type" value="Genomic_DNA"/>
</dbReference>
<feature type="domain" description="SH3" evidence="6">
    <location>
        <begin position="1"/>
        <end position="61"/>
    </location>
</feature>